<dbReference type="RefSeq" id="WP_240714594.1">
    <property type="nucleotide sequence ID" value="NZ_JAKVTV010000006.1"/>
</dbReference>
<keyword evidence="1" id="KW-0560">Oxidoreductase</keyword>
<organism evidence="3 4">
    <name type="scientific">Christiangramia lutea</name>
    <dbReference type="NCBI Taxonomy" id="1607951"/>
    <lineage>
        <taxon>Bacteria</taxon>
        <taxon>Pseudomonadati</taxon>
        <taxon>Bacteroidota</taxon>
        <taxon>Flavobacteriia</taxon>
        <taxon>Flavobacteriales</taxon>
        <taxon>Flavobacteriaceae</taxon>
        <taxon>Christiangramia</taxon>
    </lineage>
</organism>
<dbReference type="InterPro" id="IPR036188">
    <property type="entry name" value="FAD/NAD-bd_sf"/>
</dbReference>
<dbReference type="SUPFAM" id="SSF51971">
    <property type="entry name" value="Nucleotide-binding domain"/>
    <property type="match status" value="1"/>
</dbReference>
<evidence type="ECO:0000259" key="2">
    <source>
        <dbReference type="Pfam" id="PF01266"/>
    </source>
</evidence>
<dbReference type="Gene3D" id="3.50.50.60">
    <property type="entry name" value="FAD/NAD(P)-binding domain"/>
    <property type="match status" value="1"/>
</dbReference>
<protein>
    <submittedName>
        <fullName evidence="3">FAD-binding oxidoreductase</fullName>
    </submittedName>
</protein>
<dbReference type="InterPro" id="IPR006076">
    <property type="entry name" value="FAD-dep_OxRdtase"/>
</dbReference>
<dbReference type="Proteomes" id="UP001139226">
    <property type="component" value="Unassembled WGS sequence"/>
</dbReference>
<dbReference type="SUPFAM" id="SSF54373">
    <property type="entry name" value="FAD-linked reductases, C-terminal domain"/>
    <property type="match status" value="1"/>
</dbReference>
<dbReference type="Pfam" id="PF01266">
    <property type="entry name" value="DAO"/>
    <property type="match status" value="1"/>
</dbReference>
<sequence>MLDYIIVGLGLSGLAISEELDRRSKDFVVFEDNSQSSSYVAGGIFNPVILKRFTPAWNAAEQMKVAIPFYKALEKKLGVEIIYNWNIYRRFHSFEEQNDWFIASDNPKLSAFLDPELKKNTNSNLIAEYSLGKVLNTGYIDTEKLLDNYRGHIEQQGRLKLEKFEYADLKVYSDHFEYNGISSKNIIFCEGFGLKKNPFFNYLPLRGNKGEYIVIHAPDLKLDFAVKSSVFLIPLGNDYYKAGATYDHQDKTAEPTEKAKNKLISALKELIKCDFEVVDQIAGIRPAVSDRRPLVGSHPELDNIYCCNGFGSRGVLISPNISRMLIGHIEDGDALDSEVNLERFTKKHYKLVNS</sequence>
<comment type="caution">
    <text evidence="3">The sequence shown here is derived from an EMBL/GenBank/DDBJ whole genome shotgun (WGS) entry which is preliminary data.</text>
</comment>
<accession>A0A9X2ABP1</accession>
<name>A0A9X2ABP1_9FLAO</name>
<feature type="domain" description="FAD dependent oxidoreductase" evidence="2">
    <location>
        <begin position="3"/>
        <end position="325"/>
    </location>
</feature>
<keyword evidence="4" id="KW-1185">Reference proteome</keyword>
<reference evidence="3" key="1">
    <citation type="submission" date="2022-03" db="EMBL/GenBank/DDBJ databases">
        <title>Gramella crocea sp. nov., isolated from activated sludge of a seafood processing plant.</title>
        <authorList>
            <person name="Zhang X."/>
        </authorList>
    </citation>
    <scope>NUCLEOTIDE SEQUENCE</scope>
    <source>
        <strain evidence="3">YJ019</strain>
    </source>
</reference>
<dbReference type="PANTHER" id="PTHR13847:SF289">
    <property type="entry name" value="GLYCINE OXIDASE"/>
    <property type="match status" value="1"/>
</dbReference>
<dbReference type="GO" id="GO:0005737">
    <property type="term" value="C:cytoplasm"/>
    <property type="evidence" value="ECO:0007669"/>
    <property type="project" value="TreeGrafter"/>
</dbReference>
<dbReference type="PANTHER" id="PTHR13847">
    <property type="entry name" value="SARCOSINE DEHYDROGENASE-RELATED"/>
    <property type="match status" value="1"/>
</dbReference>
<evidence type="ECO:0000313" key="3">
    <source>
        <dbReference type="EMBL" id="MCH4824426.1"/>
    </source>
</evidence>
<dbReference type="Gene3D" id="3.30.9.10">
    <property type="entry name" value="D-Amino Acid Oxidase, subunit A, domain 2"/>
    <property type="match status" value="1"/>
</dbReference>
<dbReference type="AlphaFoldDB" id="A0A9X2ABP1"/>
<proteinExistence type="predicted"/>
<evidence type="ECO:0000256" key="1">
    <source>
        <dbReference type="ARBA" id="ARBA00023002"/>
    </source>
</evidence>
<evidence type="ECO:0000313" key="4">
    <source>
        <dbReference type="Proteomes" id="UP001139226"/>
    </source>
</evidence>
<dbReference type="GO" id="GO:0016491">
    <property type="term" value="F:oxidoreductase activity"/>
    <property type="evidence" value="ECO:0007669"/>
    <property type="project" value="UniProtKB-KW"/>
</dbReference>
<dbReference type="EMBL" id="JAKVTV010000006">
    <property type="protein sequence ID" value="MCH4824426.1"/>
    <property type="molecule type" value="Genomic_DNA"/>
</dbReference>
<gene>
    <name evidence="3" type="ORF">ML462_14730</name>
</gene>